<dbReference type="InterPro" id="IPR007569">
    <property type="entry name" value="DUF559"/>
</dbReference>
<keyword evidence="3" id="KW-1185">Reference proteome</keyword>
<proteinExistence type="predicted"/>
<keyword evidence="2" id="KW-0378">Hydrolase</keyword>
<dbReference type="CDD" id="cd01038">
    <property type="entry name" value="Endonuclease_DUF559"/>
    <property type="match status" value="1"/>
</dbReference>
<keyword evidence="2" id="KW-0540">Nuclease</keyword>
<evidence type="ECO:0000313" key="3">
    <source>
        <dbReference type="Proteomes" id="UP001058533"/>
    </source>
</evidence>
<sequence>MTAPEVRLWAVLRTSPASRKFRRQHPIGAYVLDFYCPAARLAIEVDGMAHDMGDNPARDAVRDDWLMGQGIATLRIPAREVMGNLDAVVRFICERCAFPLHQPLAGPPPHSANGED</sequence>
<dbReference type="Proteomes" id="UP001058533">
    <property type="component" value="Chromosome"/>
</dbReference>
<reference evidence="2" key="1">
    <citation type="submission" date="2022-07" db="EMBL/GenBank/DDBJ databases">
        <title>Sphingomonas sp. nov., a novel bacterium isolated from the north slope of the Mount Everest.</title>
        <authorList>
            <person name="Cui X."/>
            <person name="Liu Y."/>
        </authorList>
    </citation>
    <scope>NUCLEOTIDE SEQUENCE</scope>
    <source>
        <strain evidence="2">S5-59</strain>
    </source>
</reference>
<organism evidence="2 3">
    <name type="scientific">Sphingomonas qomolangmaensis</name>
    <dbReference type="NCBI Taxonomy" id="2918765"/>
    <lineage>
        <taxon>Bacteria</taxon>
        <taxon>Pseudomonadati</taxon>
        <taxon>Pseudomonadota</taxon>
        <taxon>Alphaproteobacteria</taxon>
        <taxon>Sphingomonadales</taxon>
        <taxon>Sphingomonadaceae</taxon>
        <taxon>Sphingomonas</taxon>
    </lineage>
</organism>
<keyword evidence="2" id="KW-0255">Endonuclease</keyword>
<dbReference type="Gene3D" id="3.40.960.10">
    <property type="entry name" value="VSR Endonuclease"/>
    <property type="match status" value="1"/>
</dbReference>
<dbReference type="EMBL" id="CP101740">
    <property type="protein sequence ID" value="UUL82693.1"/>
    <property type="molecule type" value="Genomic_DNA"/>
</dbReference>
<dbReference type="GO" id="GO:0004519">
    <property type="term" value="F:endonuclease activity"/>
    <property type="evidence" value="ECO:0007669"/>
    <property type="project" value="UniProtKB-KW"/>
</dbReference>
<feature type="domain" description="DUF559" evidence="1">
    <location>
        <begin position="1"/>
        <end position="96"/>
    </location>
</feature>
<accession>A0ABY5L6V9</accession>
<dbReference type="InterPro" id="IPR047216">
    <property type="entry name" value="Endonuclease_DUF559_bact"/>
</dbReference>
<evidence type="ECO:0000259" key="1">
    <source>
        <dbReference type="Pfam" id="PF04480"/>
    </source>
</evidence>
<dbReference type="SUPFAM" id="SSF52980">
    <property type="entry name" value="Restriction endonuclease-like"/>
    <property type="match status" value="1"/>
</dbReference>
<dbReference type="Pfam" id="PF04480">
    <property type="entry name" value="DUF559"/>
    <property type="match status" value="1"/>
</dbReference>
<gene>
    <name evidence="2" type="ORF">NMP03_00100</name>
</gene>
<protein>
    <submittedName>
        <fullName evidence="2">Endonuclease domain-containing protein</fullName>
    </submittedName>
</protein>
<dbReference type="PANTHER" id="PTHR38590:SF1">
    <property type="entry name" value="BLL0828 PROTEIN"/>
    <property type="match status" value="1"/>
</dbReference>
<evidence type="ECO:0000313" key="2">
    <source>
        <dbReference type="EMBL" id="UUL82693.1"/>
    </source>
</evidence>
<dbReference type="RefSeq" id="WP_256506538.1">
    <property type="nucleotide sequence ID" value="NZ_CP101740.1"/>
</dbReference>
<dbReference type="PANTHER" id="PTHR38590">
    <property type="entry name" value="BLL0828 PROTEIN"/>
    <property type="match status" value="1"/>
</dbReference>
<dbReference type="InterPro" id="IPR011335">
    <property type="entry name" value="Restrct_endonuc-II-like"/>
</dbReference>
<name>A0ABY5L6V9_9SPHN</name>